<sequence length="173" mass="19852">MGDGQASAPITPLTVNGWKIYAHPVFIKQVANLISEVLKRKQKDPDTWQQKNCAKRLKAIFKLISEDIPNDPQGGQFQQGNTLGSAGTHWFRAKFFQQYRLFFRFDSNAKVILLAWVNDEKTLRAYDSKSDAYTVFRKMFTNGTPPNNFDDLLAECLKAQKDFEDTLKKNPEE</sequence>
<gene>
    <name evidence="1" type="ORF">Abor_014_137</name>
</gene>
<accession>A0A0D6NIS2</accession>
<accession>A0A6N3STI2</accession>
<reference evidence="1 2" key="1">
    <citation type="submission" date="2012-11" db="EMBL/GenBank/DDBJ databases">
        <title>Whole genome sequence of Acetobacter orientalis 21F-2.</title>
        <authorList>
            <person name="Azuma Y."/>
            <person name="Higashiura N."/>
            <person name="Hirakawa H."/>
            <person name="Matsushita K."/>
        </authorList>
    </citation>
    <scope>NUCLEOTIDE SEQUENCE [LARGE SCALE GENOMIC DNA]</scope>
    <source>
        <strain evidence="1 2">21F-2</strain>
    </source>
</reference>
<proteinExistence type="predicted"/>
<dbReference type="AlphaFoldDB" id="A0A0D6NIS2"/>
<dbReference type="GO" id="GO:0110001">
    <property type="term" value="C:toxin-antitoxin complex"/>
    <property type="evidence" value="ECO:0007669"/>
    <property type="project" value="InterPro"/>
</dbReference>
<dbReference type="EMBL" id="BAMX01000014">
    <property type="protein sequence ID" value="GAN65972.1"/>
    <property type="molecule type" value="Genomic_DNA"/>
</dbReference>
<keyword evidence="2" id="KW-1185">Reference proteome</keyword>
<comment type="caution">
    <text evidence="1">The sequence shown here is derived from an EMBL/GenBank/DDBJ whole genome shotgun (WGS) entry which is preliminary data.</text>
</comment>
<dbReference type="Pfam" id="PF11663">
    <property type="entry name" value="Toxin_YhaV"/>
    <property type="match status" value="1"/>
</dbReference>
<dbReference type="GO" id="GO:0004540">
    <property type="term" value="F:RNA nuclease activity"/>
    <property type="evidence" value="ECO:0007669"/>
    <property type="project" value="InterPro"/>
</dbReference>
<evidence type="ECO:0000313" key="2">
    <source>
        <dbReference type="Proteomes" id="UP000032670"/>
    </source>
</evidence>
<dbReference type="Proteomes" id="UP000032670">
    <property type="component" value="Unassembled WGS sequence"/>
</dbReference>
<dbReference type="InterPro" id="IPR021679">
    <property type="entry name" value="Toxin_endonuclease_YhaV"/>
</dbReference>
<name>A0A0D6NIS2_9PROT</name>
<dbReference type="STRING" id="1231341.Abor_014_137"/>
<evidence type="ECO:0000313" key="1">
    <source>
        <dbReference type="EMBL" id="GAN65972.1"/>
    </source>
</evidence>
<organism evidence="1 2">
    <name type="scientific">Acetobacter orientalis</name>
    <dbReference type="NCBI Taxonomy" id="146474"/>
    <lineage>
        <taxon>Bacteria</taxon>
        <taxon>Pseudomonadati</taxon>
        <taxon>Pseudomonadota</taxon>
        <taxon>Alphaproteobacteria</taxon>
        <taxon>Acetobacterales</taxon>
        <taxon>Acetobacteraceae</taxon>
        <taxon>Acetobacter</taxon>
    </lineage>
</organism>
<protein>
    <recommendedName>
        <fullName evidence="3">Toxin</fullName>
    </recommendedName>
</protein>
<evidence type="ECO:0008006" key="3">
    <source>
        <dbReference type="Google" id="ProtNLM"/>
    </source>
</evidence>